<evidence type="ECO:0000256" key="6">
    <source>
        <dbReference type="ARBA" id="ARBA00023136"/>
    </source>
</evidence>
<keyword evidence="6 8" id="KW-0472">Membrane</keyword>
<dbReference type="EMBL" id="CP003537">
    <property type="protein sequence ID" value="AGH96392.1"/>
    <property type="molecule type" value="Genomic_DNA"/>
</dbReference>
<dbReference type="STRING" id="1184267.A11Q_2176"/>
<dbReference type="PANTHER" id="PTHR23063">
    <property type="entry name" value="PHOSPHOLIPID ACYLTRANSFERASE"/>
    <property type="match status" value="1"/>
</dbReference>
<dbReference type="GO" id="GO:0006629">
    <property type="term" value="P:lipid metabolic process"/>
    <property type="evidence" value="ECO:0007669"/>
    <property type="project" value="UniProtKB-KW"/>
</dbReference>
<sequence length="288" mass="33044">MQVFHSFYLNIRAAFRLLRFAFVVLVFFAKAAIIYKRTPNPVERRRQLTNKAHMTCKKIIKAFNVELICRENISEDESALLVGNHMGFIDIVCLCALRSNVFITSLEMKQTPVLGQIAELGGCAYVNRKNRMSIQHELQDIVNVLKEGFRVVLYAESVASDGEQVLPFKKTLIMAAGLAEKPIRPFVFNFRQINHQPVLFEHRDSVCWYGSETFLPAIWRSLKLDSVTCEIEFLPMVYPKAEDDRSELAKMLHGMVSAKFEPFRPEMNLDATRVRPQNLMATTAKDVH</sequence>
<dbReference type="InterPro" id="IPR002123">
    <property type="entry name" value="Plipid/glycerol_acylTrfase"/>
</dbReference>
<dbReference type="KEGG" id="bex:A11Q_2176"/>
<protein>
    <submittedName>
        <fullName evidence="10">Acyltransferase</fullName>
    </submittedName>
</protein>
<feature type="transmembrane region" description="Helical" evidence="8">
    <location>
        <begin position="17"/>
        <end position="35"/>
    </location>
</feature>
<dbReference type="SUPFAM" id="SSF69593">
    <property type="entry name" value="Glycerol-3-phosphate (1)-acyltransferase"/>
    <property type="match status" value="1"/>
</dbReference>
<evidence type="ECO:0000256" key="3">
    <source>
        <dbReference type="ARBA" id="ARBA00022692"/>
    </source>
</evidence>
<evidence type="ECO:0000256" key="1">
    <source>
        <dbReference type="ARBA" id="ARBA00004370"/>
    </source>
</evidence>
<evidence type="ECO:0000256" key="4">
    <source>
        <dbReference type="ARBA" id="ARBA00022989"/>
    </source>
</evidence>
<dbReference type="OrthoDB" id="5290296at2"/>
<evidence type="ECO:0000256" key="7">
    <source>
        <dbReference type="ARBA" id="ARBA00023315"/>
    </source>
</evidence>
<keyword evidence="2 10" id="KW-0808">Transferase</keyword>
<dbReference type="CDD" id="cd07989">
    <property type="entry name" value="LPLAT_AGPAT-like"/>
    <property type="match status" value="1"/>
</dbReference>
<dbReference type="AlphaFoldDB" id="M4VAF9"/>
<keyword evidence="4 8" id="KW-1133">Transmembrane helix</keyword>
<keyword evidence="7 10" id="KW-0012">Acyltransferase</keyword>
<evidence type="ECO:0000256" key="5">
    <source>
        <dbReference type="ARBA" id="ARBA00023098"/>
    </source>
</evidence>
<dbReference type="HOGENOM" id="CLU_027938_0_1_7"/>
<organism evidence="10 11">
    <name type="scientific">Pseudobdellovibrio exovorus JSS</name>
    <dbReference type="NCBI Taxonomy" id="1184267"/>
    <lineage>
        <taxon>Bacteria</taxon>
        <taxon>Pseudomonadati</taxon>
        <taxon>Bdellovibrionota</taxon>
        <taxon>Bdellovibrionia</taxon>
        <taxon>Bdellovibrionales</taxon>
        <taxon>Pseudobdellovibrionaceae</taxon>
        <taxon>Pseudobdellovibrio</taxon>
    </lineage>
</organism>
<dbReference type="GO" id="GO:0016746">
    <property type="term" value="F:acyltransferase activity"/>
    <property type="evidence" value="ECO:0007669"/>
    <property type="project" value="UniProtKB-KW"/>
</dbReference>
<comment type="subcellular location">
    <subcellularLocation>
        <location evidence="1">Membrane</location>
    </subcellularLocation>
</comment>
<evidence type="ECO:0000256" key="2">
    <source>
        <dbReference type="ARBA" id="ARBA00022679"/>
    </source>
</evidence>
<evidence type="ECO:0000259" key="9">
    <source>
        <dbReference type="SMART" id="SM00563"/>
    </source>
</evidence>
<evidence type="ECO:0000313" key="11">
    <source>
        <dbReference type="Proteomes" id="UP000012040"/>
    </source>
</evidence>
<dbReference type="GO" id="GO:0016020">
    <property type="term" value="C:membrane"/>
    <property type="evidence" value="ECO:0007669"/>
    <property type="project" value="UniProtKB-SubCell"/>
</dbReference>
<accession>M4VAF9</accession>
<dbReference type="PATRIC" id="fig|1184267.3.peg.2203"/>
<evidence type="ECO:0000256" key="8">
    <source>
        <dbReference type="SAM" id="Phobius"/>
    </source>
</evidence>
<keyword evidence="3 8" id="KW-0812">Transmembrane</keyword>
<reference evidence="10 11" key="1">
    <citation type="journal article" date="2013" name="ISME J.">
        <title>By their genes ye shall know them: genomic signatures of predatory bacteria.</title>
        <authorList>
            <person name="Pasternak Z."/>
            <person name="Pietrokovski S."/>
            <person name="Rotem O."/>
            <person name="Gophna U."/>
            <person name="Lurie-Weinberger M.N."/>
            <person name="Jurkevitch E."/>
        </authorList>
    </citation>
    <scope>NUCLEOTIDE SEQUENCE [LARGE SCALE GENOMIC DNA]</scope>
    <source>
        <strain evidence="10 11">JSS</strain>
    </source>
</reference>
<dbReference type="RefSeq" id="WP_015470882.1">
    <property type="nucleotide sequence ID" value="NC_020813.1"/>
</dbReference>
<dbReference type="SMART" id="SM00563">
    <property type="entry name" value="PlsC"/>
    <property type="match status" value="1"/>
</dbReference>
<evidence type="ECO:0000313" key="10">
    <source>
        <dbReference type="EMBL" id="AGH96392.1"/>
    </source>
</evidence>
<dbReference type="Pfam" id="PF01553">
    <property type="entry name" value="Acyltransferase"/>
    <property type="match status" value="1"/>
</dbReference>
<keyword evidence="5" id="KW-0443">Lipid metabolism</keyword>
<keyword evidence="11" id="KW-1185">Reference proteome</keyword>
<proteinExistence type="predicted"/>
<gene>
    <name evidence="10" type="ORF">A11Q_2176</name>
</gene>
<name>M4VAF9_9BACT</name>
<dbReference type="eggNOG" id="COG0204">
    <property type="taxonomic scope" value="Bacteria"/>
</dbReference>
<dbReference type="Proteomes" id="UP000012040">
    <property type="component" value="Chromosome"/>
</dbReference>
<feature type="domain" description="Phospholipid/glycerol acyltransferase" evidence="9">
    <location>
        <begin position="79"/>
        <end position="191"/>
    </location>
</feature>
<dbReference type="PANTHER" id="PTHR23063:SF52">
    <property type="entry name" value="LYSOPHOSPHATIDYLCHOLINE ACYLTRANSFERASE"/>
    <property type="match status" value="1"/>
</dbReference>